<sequence length="178" mass="18784">MTSSPGDAAQHVRSYYAASANPSPSRPALEGTQEAEICVVGAGYSGLSTALHLAEKGYSVTVIEAARVGWGASGRNGGQIVNGLNASLTTIERRYGAPTAQFVAGLVQEGGKIIRERVARYSIDCDLKEGNIFAGLTSAHMRELEARQTLWRGYGIDNQTLLDADEIRAHVGSGIYAG</sequence>
<evidence type="ECO:0000313" key="4">
    <source>
        <dbReference type="Proteomes" id="UP000698242"/>
    </source>
</evidence>
<evidence type="ECO:0000259" key="2">
    <source>
        <dbReference type="Pfam" id="PF01266"/>
    </source>
</evidence>
<dbReference type="InterPro" id="IPR006076">
    <property type="entry name" value="FAD-dep_OxRdtase"/>
</dbReference>
<dbReference type="OrthoDB" id="9806601at2"/>
<dbReference type="EMBL" id="APKE01000031">
    <property type="protein sequence ID" value="KAF0675113.1"/>
    <property type="molecule type" value="Genomic_DNA"/>
</dbReference>
<reference evidence="3" key="1">
    <citation type="submission" date="2013-03" db="EMBL/GenBank/DDBJ databases">
        <title>Genome Sequence of the Profundibacterium mesophilum strain KAUST100406-0324T from Red Sea, a novel genus in the family Rhodobacteraceae.</title>
        <authorList>
            <person name="Essack M."/>
            <person name="Alam I."/>
            <person name="Lafi F."/>
            <person name="Alawi W."/>
            <person name="Kamanu F."/>
            <person name="Al-Suwailem A."/>
            <person name="Lee O.O."/>
            <person name="Xu Y."/>
            <person name="Bajic V."/>
            <person name="Qian P.-Y."/>
            <person name="Archer J."/>
        </authorList>
    </citation>
    <scope>NUCLEOTIDE SEQUENCE</scope>
    <source>
        <strain evidence="3">KAUST100406-0324</strain>
    </source>
</reference>
<dbReference type="SUPFAM" id="SSF51905">
    <property type="entry name" value="FAD/NAD(P)-binding domain"/>
    <property type="match status" value="1"/>
</dbReference>
<feature type="non-terminal residue" evidence="3">
    <location>
        <position position="178"/>
    </location>
</feature>
<gene>
    <name evidence="3" type="ORF">PMES_02574</name>
</gene>
<dbReference type="Gene3D" id="3.50.50.60">
    <property type="entry name" value="FAD/NAD(P)-binding domain"/>
    <property type="match status" value="1"/>
</dbReference>
<dbReference type="Proteomes" id="UP000698242">
    <property type="component" value="Unassembled WGS sequence"/>
</dbReference>
<comment type="caution">
    <text evidence="3">The sequence shown here is derived from an EMBL/GenBank/DDBJ whole genome shotgun (WGS) entry which is preliminary data.</text>
</comment>
<accession>A0A921NX26</accession>
<dbReference type="PANTHER" id="PTHR13847:SF275">
    <property type="entry name" value="GAMMA-GLUTAMYLPUTRESCINE OXIDOREDUCTASE"/>
    <property type="match status" value="1"/>
</dbReference>
<dbReference type="GO" id="GO:0016491">
    <property type="term" value="F:oxidoreductase activity"/>
    <property type="evidence" value="ECO:0007669"/>
    <property type="project" value="UniProtKB-KW"/>
</dbReference>
<dbReference type="GO" id="GO:0005737">
    <property type="term" value="C:cytoplasm"/>
    <property type="evidence" value="ECO:0007669"/>
    <property type="project" value="TreeGrafter"/>
</dbReference>
<evidence type="ECO:0000256" key="1">
    <source>
        <dbReference type="ARBA" id="ARBA00023002"/>
    </source>
</evidence>
<organism evidence="3 4">
    <name type="scientific">Profundibacterium mesophilum KAUST100406-0324</name>
    <dbReference type="NCBI Taxonomy" id="1037889"/>
    <lineage>
        <taxon>Bacteria</taxon>
        <taxon>Pseudomonadati</taxon>
        <taxon>Pseudomonadota</taxon>
        <taxon>Alphaproteobacteria</taxon>
        <taxon>Rhodobacterales</taxon>
        <taxon>Roseobacteraceae</taxon>
        <taxon>Profundibacterium</taxon>
    </lineage>
</organism>
<name>A0A921NX26_9RHOB</name>
<dbReference type="Pfam" id="PF01266">
    <property type="entry name" value="DAO"/>
    <property type="match status" value="1"/>
</dbReference>
<dbReference type="EC" id="1.4.3.-" evidence="3"/>
<dbReference type="Gene3D" id="3.30.9.10">
    <property type="entry name" value="D-Amino Acid Oxidase, subunit A, domain 2"/>
    <property type="match status" value="1"/>
</dbReference>
<dbReference type="AlphaFoldDB" id="A0A921NX26"/>
<proteinExistence type="predicted"/>
<protein>
    <submittedName>
        <fullName evidence="3">Oxidoreductase</fullName>
        <ecNumber evidence="3">1.4.3.-</ecNumber>
    </submittedName>
</protein>
<dbReference type="InterPro" id="IPR036188">
    <property type="entry name" value="FAD/NAD-bd_sf"/>
</dbReference>
<feature type="domain" description="FAD dependent oxidoreductase" evidence="2">
    <location>
        <begin position="37"/>
        <end position="172"/>
    </location>
</feature>
<keyword evidence="1 3" id="KW-0560">Oxidoreductase</keyword>
<dbReference type="PANTHER" id="PTHR13847">
    <property type="entry name" value="SARCOSINE DEHYDROGENASE-RELATED"/>
    <property type="match status" value="1"/>
</dbReference>
<evidence type="ECO:0000313" key="3">
    <source>
        <dbReference type="EMBL" id="KAF0675113.1"/>
    </source>
</evidence>
<dbReference type="RefSeq" id="WP_159966104.1">
    <property type="nucleotide sequence ID" value="NZ_APKE01000031.1"/>
</dbReference>
<keyword evidence="4" id="KW-1185">Reference proteome</keyword>